<feature type="coiled-coil region" evidence="4">
    <location>
        <begin position="97"/>
        <end position="191"/>
    </location>
</feature>
<evidence type="ECO:0000256" key="2">
    <source>
        <dbReference type="ARBA" id="ARBA00022490"/>
    </source>
</evidence>
<feature type="coiled-coil region" evidence="4">
    <location>
        <begin position="291"/>
        <end position="353"/>
    </location>
</feature>
<dbReference type="AlphaFoldDB" id="A0A5K3FK85"/>
<dbReference type="GO" id="GO:0005737">
    <property type="term" value="C:cytoplasm"/>
    <property type="evidence" value="ECO:0007669"/>
    <property type="project" value="UniProtKB-SubCell"/>
</dbReference>
<dbReference type="Gene3D" id="1.20.5.1000">
    <property type="entry name" value="arf6 gtpase in complex with a specific effector, jip4"/>
    <property type="match status" value="1"/>
</dbReference>
<evidence type="ECO:0000256" key="5">
    <source>
        <dbReference type="SAM" id="MobiDB-lite"/>
    </source>
</evidence>
<protein>
    <submittedName>
        <fullName evidence="8">JNK-interacting protein</fullName>
    </submittedName>
</protein>
<keyword evidence="3 4" id="KW-0175">Coiled coil</keyword>
<dbReference type="PANTHER" id="PTHR13886:SF4">
    <property type="entry name" value="JNK-INTERACTING PROTEIN 3"/>
    <property type="match status" value="1"/>
</dbReference>
<reference evidence="8" key="1">
    <citation type="submission" date="2019-11" db="UniProtKB">
        <authorList>
            <consortium name="WormBaseParasite"/>
        </authorList>
    </citation>
    <scope>IDENTIFICATION</scope>
</reference>
<name>A0A5K3FK85_MESCO</name>
<evidence type="ECO:0000256" key="3">
    <source>
        <dbReference type="ARBA" id="ARBA00023054"/>
    </source>
</evidence>
<evidence type="ECO:0000256" key="1">
    <source>
        <dbReference type="ARBA" id="ARBA00004496"/>
    </source>
</evidence>
<dbReference type="InterPro" id="IPR032486">
    <property type="entry name" value="JIP_LZII"/>
</dbReference>
<dbReference type="Pfam" id="PF09744">
    <property type="entry name" value="RH1"/>
    <property type="match status" value="1"/>
</dbReference>
<organism evidence="8">
    <name type="scientific">Mesocestoides corti</name>
    <name type="common">Flatworm</name>
    <dbReference type="NCBI Taxonomy" id="53468"/>
    <lineage>
        <taxon>Eukaryota</taxon>
        <taxon>Metazoa</taxon>
        <taxon>Spiralia</taxon>
        <taxon>Lophotrochozoa</taxon>
        <taxon>Platyhelminthes</taxon>
        <taxon>Cestoda</taxon>
        <taxon>Eucestoda</taxon>
        <taxon>Cyclophyllidea</taxon>
        <taxon>Mesocestoididae</taxon>
        <taxon>Mesocestoides</taxon>
    </lineage>
</organism>
<dbReference type="InterPro" id="IPR039911">
    <property type="entry name" value="JIP3/JIP4"/>
</dbReference>
<proteinExistence type="predicted"/>
<dbReference type="PROSITE" id="PS51776">
    <property type="entry name" value="RH1"/>
    <property type="match status" value="1"/>
</dbReference>
<dbReference type="InterPro" id="IPR034743">
    <property type="entry name" value="RH1"/>
</dbReference>
<dbReference type="PANTHER" id="PTHR13886">
    <property type="entry name" value="JNK/SAPK-ASSOCIATED PROTEIN"/>
    <property type="match status" value="1"/>
</dbReference>
<evidence type="ECO:0000259" key="6">
    <source>
        <dbReference type="PROSITE" id="PS51776"/>
    </source>
</evidence>
<comment type="subcellular location">
    <subcellularLocation>
        <location evidence="1">Cytoplasm</location>
    </subcellularLocation>
</comment>
<dbReference type="WBParaSite" id="MCU_008911-RB">
    <property type="protein sequence ID" value="MCU_008911-RB"/>
    <property type="gene ID" value="MCU_008911"/>
</dbReference>
<dbReference type="PROSITE" id="PS51777">
    <property type="entry name" value="RH2"/>
    <property type="match status" value="1"/>
</dbReference>
<dbReference type="GO" id="GO:0016192">
    <property type="term" value="P:vesicle-mediated transport"/>
    <property type="evidence" value="ECO:0007669"/>
    <property type="project" value="TreeGrafter"/>
</dbReference>
<accession>A0A5K3FK85</accession>
<feature type="region of interest" description="Disordered" evidence="5">
    <location>
        <begin position="1"/>
        <end position="23"/>
    </location>
</feature>
<feature type="domain" description="RH2" evidence="7">
    <location>
        <begin position="361"/>
        <end position="429"/>
    </location>
</feature>
<dbReference type="GO" id="GO:0005078">
    <property type="term" value="F:MAP-kinase scaffold activity"/>
    <property type="evidence" value="ECO:0007669"/>
    <property type="project" value="InterPro"/>
</dbReference>
<dbReference type="GO" id="GO:0030159">
    <property type="term" value="F:signaling receptor complex adaptor activity"/>
    <property type="evidence" value="ECO:0007669"/>
    <property type="project" value="TreeGrafter"/>
</dbReference>
<sequence length="1052" mass="115100">MSDQKVEDDATGGGYVLEENSPNDFLGPETDFSALSTHVQDIARRLNQEFEIIMESHGPAVVESLLPTIVNVLEKLDELYKDETAYKAEVLQLREDNASLLSELERERCARRESENRLMIMEDQFEDERKILNEALMHNETQIRQLEMKSKNTEEQLARLELKELESSKENSKLHERINELLRSHAELNDSLKNSAVVPVSTPLRQSSNRQLGNAFDTTSAGLGFDELSAMEADFSPPPEDDLPDELSAACGHGSDSDALYDFAGMQKEVNILIRENMDLVETKNALNVVKDDLLNQRDVLKSENQLLAEAVQQLSEKQTKLQQELANSDQLLTAARTELEALKASVTKLKAERGDKSSSSKRFTKAEMARLICDRNYYKERFLELQDAIKLTETLRASQRGHPELLKDLPSTVTDVQLHPHQQQQHHGEGVRGAFSRLVNLISLPRLDFGFDAVNLYDLQTDPDQPHLRHTEEAEVASGDKAVVANTAGPAVPFNSQKWIKLYQAGAAAPVFGWVRGFGRVKPESNSLAAAPKNPTLLFSPRAYPVPKKCRSIGGPSLRIELTAAISVPSPVEDSCTQHLWLIGRGSSMLSGSTKTSKNVGKIYIFDPLQLTEVLVGQDLPDDFLPISAAVFSVGGHGSSSPVAKSGRFIVRDFRTLQTDKRSEPVNTFRVLVASSDGRFLVCASTRNPDAVSQSDVCKLVLLATLRLANPGESATSVVCLDYRVCLGVLNSSGLNQLVTLKWLLDSSGTPKNDIELNQFLRVSAMSLPGGAPSGPMILSTIYDRAFFWLGTVGGGAVHCFDLNKSAFVTELALPSQTPCLHAVAVGHRASPDADSRLIWLAVSGLSSQASTQQRTSDSSSETVSIGPLSRLLSICSKKHLFLHNIDLTSVLTSMIDMTDVVDPVDLTVSRLLVQGDECIWFSTRCGLIGRFFNASLPADAAHGSPTEVLNQDAISLSCHAYRRPVSALITIRNRVEAPSADSQDTKATASPSSNQASFLVVAVGHDYTYLRTSTPATRAPPATSAIVSAVNQCVRRSFTGAHAIVWSVYV</sequence>
<dbReference type="Pfam" id="PF16471">
    <property type="entry name" value="JIP_LZII"/>
    <property type="match status" value="1"/>
</dbReference>
<feature type="domain" description="RH1" evidence="6">
    <location>
        <begin position="22"/>
        <end position="110"/>
    </location>
</feature>
<evidence type="ECO:0000259" key="7">
    <source>
        <dbReference type="PROSITE" id="PS51777"/>
    </source>
</evidence>
<dbReference type="Gene3D" id="1.20.58.1770">
    <property type="match status" value="1"/>
</dbReference>
<evidence type="ECO:0000256" key="4">
    <source>
        <dbReference type="SAM" id="Coils"/>
    </source>
</evidence>
<evidence type="ECO:0000313" key="8">
    <source>
        <dbReference type="WBParaSite" id="MCU_008911-RB"/>
    </source>
</evidence>
<dbReference type="GO" id="GO:0008432">
    <property type="term" value="F:JUN kinase binding"/>
    <property type="evidence" value="ECO:0007669"/>
    <property type="project" value="TreeGrafter"/>
</dbReference>
<dbReference type="GO" id="GO:0019894">
    <property type="term" value="F:kinesin binding"/>
    <property type="evidence" value="ECO:0007669"/>
    <property type="project" value="TreeGrafter"/>
</dbReference>
<keyword evidence="2" id="KW-0963">Cytoplasm</keyword>
<dbReference type="InterPro" id="IPR034744">
    <property type="entry name" value="RH2"/>
</dbReference>